<name>A0AAD5JK34_9FUNG</name>
<evidence type="ECO:0000313" key="2">
    <source>
        <dbReference type="EMBL" id="KAI9243153.1"/>
    </source>
</evidence>
<accession>A0AAD5JK34</accession>
<gene>
    <name evidence="2" type="ORF">BDA99DRAFT_449390</name>
</gene>
<organism evidence="2 3">
    <name type="scientific">Phascolomyces articulosus</name>
    <dbReference type="NCBI Taxonomy" id="60185"/>
    <lineage>
        <taxon>Eukaryota</taxon>
        <taxon>Fungi</taxon>
        <taxon>Fungi incertae sedis</taxon>
        <taxon>Mucoromycota</taxon>
        <taxon>Mucoromycotina</taxon>
        <taxon>Mucoromycetes</taxon>
        <taxon>Mucorales</taxon>
        <taxon>Lichtheimiaceae</taxon>
        <taxon>Phascolomyces</taxon>
    </lineage>
</organism>
<dbReference type="PROSITE" id="PS51411">
    <property type="entry name" value="PSP1_C"/>
    <property type="match status" value="1"/>
</dbReference>
<comment type="caution">
    <text evidence="2">The sequence shown here is derived from an EMBL/GenBank/DDBJ whole genome shotgun (WGS) entry which is preliminary data.</text>
</comment>
<dbReference type="NCBIfam" id="NF041131">
    <property type="entry name" value="RicT_YaaT_fam"/>
    <property type="match status" value="1"/>
</dbReference>
<dbReference type="Proteomes" id="UP001209540">
    <property type="component" value="Unassembled WGS sequence"/>
</dbReference>
<dbReference type="Pfam" id="PF04468">
    <property type="entry name" value="PSP1"/>
    <property type="match status" value="1"/>
</dbReference>
<keyword evidence="3" id="KW-1185">Reference proteome</keyword>
<dbReference type="EMBL" id="JAIXMP010000093">
    <property type="protein sequence ID" value="KAI9243153.1"/>
    <property type="molecule type" value="Genomic_DNA"/>
</dbReference>
<dbReference type="PANTHER" id="PTHR43830:SF3">
    <property type="entry name" value="PROTEIN PSP1"/>
    <property type="match status" value="1"/>
</dbReference>
<reference evidence="2" key="1">
    <citation type="journal article" date="2022" name="IScience">
        <title>Evolution of zygomycete secretomes and the origins of terrestrial fungal ecologies.</title>
        <authorList>
            <person name="Chang Y."/>
            <person name="Wang Y."/>
            <person name="Mondo S."/>
            <person name="Ahrendt S."/>
            <person name="Andreopoulos W."/>
            <person name="Barry K."/>
            <person name="Beard J."/>
            <person name="Benny G.L."/>
            <person name="Blankenship S."/>
            <person name="Bonito G."/>
            <person name="Cuomo C."/>
            <person name="Desiro A."/>
            <person name="Gervers K.A."/>
            <person name="Hundley H."/>
            <person name="Kuo A."/>
            <person name="LaButti K."/>
            <person name="Lang B.F."/>
            <person name="Lipzen A."/>
            <person name="O'Donnell K."/>
            <person name="Pangilinan J."/>
            <person name="Reynolds N."/>
            <person name="Sandor L."/>
            <person name="Smith M.E."/>
            <person name="Tsang A."/>
            <person name="Grigoriev I.V."/>
            <person name="Stajich J.E."/>
            <person name="Spatafora J.W."/>
        </authorList>
    </citation>
    <scope>NUCLEOTIDE SEQUENCE</scope>
    <source>
        <strain evidence="2">RSA 2281</strain>
    </source>
</reference>
<evidence type="ECO:0000313" key="3">
    <source>
        <dbReference type="Proteomes" id="UP001209540"/>
    </source>
</evidence>
<dbReference type="InterPro" id="IPR007557">
    <property type="entry name" value="PSP1_C"/>
</dbReference>
<dbReference type="AlphaFoldDB" id="A0AAD5JK34"/>
<evidence type="ECO:0000259" key="1">
    <source>
        <dbReference type="PROSITE" id="PS51411"/>
    </source>
</evidence>
<protein>
    <submittedName>
        <fullName evidence="2">PSP1 C-terminal conserved region-domain-containing protein</fullName>
    </submittedName>
</protein>
<proteinExistence type="predicted"/>
<feature type="domain" description="PSP1 C-terminal" evidence="1">
    <location>
        <begin position="123"/>
        <end position="205"/>
    </location>
</feature>
<reference evidence="2" key="2">
    <citation type="submission" date="2023-02" db="EMBL/GenBank/DDBJ databases">
        <authorList>
            <consortium name="DOE Joint Genome Institute"/>
            <person name="Mondo S.J."/>
            <person name="Chang Y."/>
            <person name="Wang Y."/>
            <person name="Ahrendt S."/>
            <person name="Andreopoulos W."/>
            <person name="Barry K."/>
            <person name="Beard J."/>
            <person name="Benny G.L."/>
            <person name="Blankenship S."/>
            <person name="Bonito G."/>
            <person name="Cuomo C."/>
            <person name="Desiro A."/>
            <person name="Gervers K.A."/>
            <person name="Hundley H."/>
            <person name="Kuo A."/>
            <person name="LaButti K."/>
            <person name="Lang B.F."/>
            <person name="Lipzen A."/>
            <person name="O'Donnell K."/>
            <person name="Pangilinan J."/>
            <person name="Reynolds N."/>
            <person name="Sandor L."/>
            <person name="Smith M.W."/>
            <person name="Tsang A."/>
            <person name="Grigoriev I.V."/>
            <person name="Stajich J.E."/>
            <person name="Spatafora J.W."/>
        </authorList>
    </citation>
    <scope>NUCLEOTIDE SEQUENCE</scope>
    <source>
        <strain evidence="2">RSA 2281</strain>
    </source>
</reference>
<dbReference type="InterPro" id="IPR047767">
    <property type="entry name" value="PSP1-like"/>
</dbReference>
<dbReference type="PANTHER" id="PTHR43830">
    <property type="entry name" value="PROTEIN PSP1"/>
    <property type="match status" value="1"/>
</dbReference>
<dbReference type="GO" id="GO:0005737">
    <property type="term" value="C:cytoplasm"/>
    <property type="evidence" value="ECO:0007669"/>
    <property type="project" value="TreeGrafter"/>
</dbReference>
<sequence length="205" mass="23938">MATEKGKKNSLYMVEFKAGRTDFFYVPENNNMIRPKVGDLVIVEADRGKDLGKVAMNNLSYEQVTLLQSQKNISSNTNNGNLQDTSSSITDSEVTPIINESSSNTEHSSTQSPSSTFNQQYVKQIYRLAQRDEINQLLLKKQDEQSALAICQQKIKQRKLRMDVVDAEYQWDRRKLTFYFIAERRIDFRELVRELFKVYKTRIWM</sequence>